<proteinExistence type="predicted"/>
<feature type="non-terminal residue" evidence="1">
    <location>
        <position position="69"/>
    </location>
</feature>
<evidence type="ECO:0000313" key="2">
    <source>
        <dbReference type="Proteomes" id="UP000053989"/>
    </source>
</evidence>
<gene>
    <name evidence="1" type="ORF">SCLCIDRAFT_1216148</name>
</gene>
<protein>
    <submittedName>
        <fullName evidence="1">Uncharacterized protein</fullName>
    </submittedName>
</protein>
<evidence type="ECO:0000313" key="1">
    <source>
        <dbReference type="EMBL" id="KIM61245.1"/>
    </source>
</evidence>
<dbReference type="EMBL" id="KN822054">
    <property type="protein sequence ID" value="KIM61245.1"/>
    <property type="molecule type" value="Genomic_DNA"/>
</dbReference>
<reference evidence="1 2" key="1">
    <citation type="submission" date="2014-04" db="EMBL/GenBank/DDBJ databases">
        <authorList>
            <consortium name="DOE Joint Genome Institute"/>
            <person name="Kuo A."/>
            <person name="Kohler A."/>
            <person name="Nagy L.G."/>
            <person name="Floudas D."/>
            <person name="Copeland A."/>
            <person name="Barry K.W."/>
            <person name="Cichocki N."/>
            <person name="Veneault-Fourrey C."/>
            <person name="LaButti K."/>
            <person name="Lindquist E.A."/>
            <person name="Lipzen A."/>
            <person name="Lundell T."/>
            <person name="Morin E."/>
            <person name="Murat C."/>
            <person name="Sun H."/>
            <person name="Tunlid A."/>
            <person name="Henrissat B."/>
            <person name="Grigoriev I.V."/>
            <person name="Hibbett D.S."/>
            <person name="Martin F."/>
            <person name="Nordberg H.P."/>
            <person name="Cantor M.N."/>
            <person name="Hua S.X."/>
        </authorList>
    </citation>
    <scope>NUCLEOTIDE SEQUENCE [LARGE SCALE GENOMIC DNA]</scope>
    <source>
        <strain evidence="1 2">Foug A</strain>
    </source>
</reference>
<organism evidence="1 2">
    <name type="scientific">Scleroderma citrinum Foug A</name>
    <dbReference type="NCBI Taxonomy" id="1036808"/>
    <lineage>
        <taxon>Eukaryota</taxon>
        <taxon>Fungi</taxon>
        <taxon>Dikarya</taxon>
        <taxon>Basidiomycota</taxon>
        <taxon>Agaricomycotina</taxon>
        <taxon>Agaricomycetes</taxon>
        <taxon>Agaricomycetidae</taxon>
        <taxon>Boletales</taxon>
        <taxon>Sclerodermatineae</taxon>
        <taxon>Sclerodermataceae</taxon>
        <taxon>Scleroderma</taxon>
    </lineage>
</organism>
<reference evidence="2" key="2">
    <citation type="submission" date="2015-01" db="EMBL/GenBank/DDBJ databases">
        <title>Evolutionary Origins and Diversification of the Mycorrhizal Mutualists.</title>
        <authorList>
            <consortium name="DOE Joint Genome Institute"/>
            <consortium name="Mycorrhizal Genomics Consortium"/>
            <person name="Kohler A."/>
            <person name="Kuo A."/>
            <person name="Nagy L.G."/>
            <person name="Floudas D."/>
            <person name="Copeland A."/>
            <person name="Barry K.W."/>
            <person name="Cichocki N."/>
            <person name="Veneault-Fourrey C."/>
            <person name="LaButti K."/>
            <person name="Lindquist E.A."/>
            <person name="Lipzen A."/>
            <person name="Lundell T."/>
            <person name="Morin E."/>
            <person name="Murat C."/>
            <person name="Riley R."/>
            <person name="Ohm R."/>
            <person name="Sun H."/>
            <person name="Tunlid A."/>
            <person name="Henrissat B."/>
            <person name="Grigoriev I.V."/>
            <person name="Hibbett D.S."/>
            <person name="Martin F."/>
        </authorList>
    </citation>
    <scope>NUCLEOTIDE SEQUENCE [LARGE SCALE GENOMIC DNA]</scope>
    <source>
        <strain evidence="2">Foug A</strain>
    </source>
</reference>
<dbReference type="InParanoid" id="A0A0C3DKM9"/>
<sequence length="69" mass="8063">MMKAEWGFNPPRNPRTCQRTDLDIELLLEWCKFGWSFCAPDRLQSSVDVEYALRVQGSGIIRCPLKILY</sequence>
<name>A0A0C3DKM9_9AGAM</name>
<dbReference type="HOGENOM" id="CLU_2782971_0_0_1"/>
<accession>A0A0C3DKM9</accession>
<dbReference type="AlphaFoldDB" id="A0A0C3DKM9"/>
<dbReference type="Proteomes" id="UP000053989">
    <property type="component" value="Unassembled WGS sequence"/>
</dbReference>
<keyword evidence="2" id="KW-1185">Reference proteome</keyword>